<evidence type="ECO:0000313" key="1">
    <source>
        <dbReference type="EMBL" id="OCT13419.1"/>
    </source>
</evidence>
<evidence type="ECO:0000313" key="2">
    <source>
        <dbReference type="Proteomes" id="UP000093309"/>
    </source>
</evidence>
<accession>A0A1C0ZZ89</accession>
<dbReference type="RefSeq" id="WP_065853481.1">
    <property type="nucleotide sequence ID" value="NZ_LYPC01000022.1"/>
</dbReference>
<dbReference type="AlphaFoldDB" id="A0A1C0ZZ89"/>
<name>A0A1C0ZZ89_9BACL</name>
<sequence>MTWIEIEKPRSAWFFDVYGDVKWASAGFPCISYSKLEKHVKKMYICINTLAARVIDIGNCTFAGSAN</sequence>
<gene>
    <name evidence="1" type="ORF">A8709_17565</name>
</gene>
<organism evidence="1 2">
    <name type="scientific">Paenibacillus pectinilyticus</name>
    <dbReference type="NCBI Taxonomy" id="512399"/>
    <lineage>
        <taxon>Bacteria</taxon>
        <taxon>Bacillati</taxon>
        <taxon>Bacillota</taxon>
        <taxon>Bacilli</taxon>
        <taxon>Bacillales</taxon>
        <taxon>Paenibacillaceae</taxon>
        <taxon>Paenibacillus</taxon>
    </lineage>
</organism>
<comment type="caution">
    <text evidence="1">The sequence shown here is derived from an EMBL/GenBank/DDBJ whole genome shotgun (WGS) entry which is preliminary data.</text>
</comment>
<protein>
    <submittedName>
        <fullName evidence="1">Uncharacterized protein</fullName>
    </submittedName>
</protein>
<dbReference type="EMBL" id="LYPC01000022">
    <property type="protein sequence ID" value="OCT13419.1"/>
    <property type="molecule type" value="Genomic_DNA"/>
</dbReference>
<keyword evidence="2" id="KW-1185">Reference proteome</keyword>
<reference evidence="2" key="1">
    <citation type="submission" date="2016-05" db="EMBL/GenBank/DDBJ databases">
        <title>Paenibacillus oryzae. sp. nov., isolated from the rice root.</title>
        <authorList>
            <person name="Zhang J."/>
            <person name="Zhang X."/>
        </authorList>
    </citation>
    <scope>NUCLEOTIDE SEQUENCE [LARGE SCALE GENOMIC DNA]</scope>
    <source>
        <strain evidence="2">KCTC13222</strain>
    </source>
</reference>
<dbReference type="Proteomes" id="UP000093309">
    <property type="component" value="Unassembled WGS sequence"/>
</dbReference>
<proteinExistence type="predicted"/>
<dbReference type="STRING" id="512399.A8709_17565"/>